<dbReference type="AlphaFoldDB" id="A0AAW2FKV9"/>
<reference evidence="1 2" key="1">
    <citation type="submission" date="2023-03" db="EMBL/GenBank/DDBJ databases">
        <title>High recombination rates correlate with genetic variation in Cardiocondyla obscurior ants.</title>
        <authorList>
            <person name="Errbii M."/>
        </authorList>
    </citation>
    <scope>NUCLEOTIDE SEQUENCE [LARGE SCALE GENOMIC DNA]</scope>
    <source>
        <strain evidence="1">Alpha-2009</strain>
        <tissue evidence="1">Whole body</tissue>
    </source>
</reference>
<evidence type="ECO:0000313" key="2">
    <source>
        <dbReference type="Proteomes" id="UP001430953"/>
    </source>
</evidence>
<dbReference type="PROSITE" id="PS51257">
    <property type="entry name" value="PROKAR_LIPOPROTEIN"/>
    <property type="match status" value="1"/>
</dbReference>
<dbReference type="EMBL" id="JADYXP020000010">
    <property type="protein sequence ID" value="KAL0115006.1"/>
    <property type="molecule type" value="Genomic_DNA"/>
</dbReference>
<gene>
    <name evidence="1" type="ORF">PUN28_010520</name>
</gene>
<sequence length="157" mass="17780">MTEKCGSLLAANGNARPLARFFSQNYGTGSIACRLYPRIMMRIVLISFSCDTQVAGRGRVGGGSRGGAKGDCGRRWTRVNVSRRYGRSAKGRRDLNPSFVRARCLLATTLRVRETPRSRREKKRIKKKKSKSFHQRIPVYIVVEYFIFMSNGSTRLI</sequence>
<keyword evidence="2" id="KW-1185">Reference proteome</keyword>
<comment type="caution">
    <text evidence="1">The sequence shown here is derived from an EMBL/GenBank/DDBJ whole genome shotgun (WGS) entry which is preliminary data.</text>
</comment>
<evidence type="ECO:0000313" key="1">
    <source>
        <dbReference type="EMBL" id="KAL0115006.1"/>
    </source>
</evidence>
<organism evidence="1 2">
    <name type="scientific">Cardiocondyla obscurior</name>
    <dbReference type="NCBI Taxonomy" id="286306"/>
    <lineage>
        <taxon>Eukaryota</taxon>
        <taxon>Metazoa</taxon>
        <taxon>Ecdysozoa</taxon>
        <taxon>Arthropoda</taxon>
        <taxon>Hexapoda</taxon>
        <taxon>Insecta</taxon>
        <taxon>Pterygota</taxon>
        <taxon>Neoptera</taxon>
        <taxon>Endopterygota</taxon>
        <taxon>Hymenoptera</taxon>
        <taxon>Apocrita</taxon>
        <taxon>Aculeata</taxon>
        <taxon>Formicoidea</taxon>
        <taxon>Formicidae</taxon>
        <taxon>Myrmicinae</taxon>
        <taxon>Cardiocondyla</taxon>
    </lineage>
</organism>
<protein>
    <submittedName>
        <fullName evidence="1">Uncharacterized protein</fullName>
    </submittedName>
</protein>
<dbReference type="Proteomes" id="UP001430953">
    <property type="component" value="Unassembled WGS sequence"/>
</dbReference>
<accession>A0AAW2FKV9</accession>
<name>A0AAW2FKV9_9HYME</name>
<proteinExistence type="predicted"/>